<dbReference type="GO" id="GO:0005576">
    <property type="term" value="C:extracellular region"/>
    <property type="evidence" value="ECO:0007669"/>
    <property type="project" value="UniProtKB-SubCell"/>
</dbReference>
<evidence type="ECO:0000256" key="3">
    <source>
        <dbReference type="ARBA" id="ARBA00022525"/>
    </source>
</evidence>
<dbReference type="HOGENOM" id="CLU_004121_7_3_0"/>
<dbReference type="InParanoid" id="Q02CG3"/>
<dbReference type="AlphaFoldDB" id="Q02CG3"/>
<dbReference type="PANTHER" id="PTHR32305:SF15">
    <property type="entry name" value="PROTEIN RHSA-RELATED"/>
    <property type="match status" value="1"/>
</dbReference>
<organism evidence="6">
    <name type="scientific">Solibacter usitatus (strain Ellin6076)</name>
    <dbReference type="NCBI Taxonomy" id="234267"/>
    <lineage>
        <taxon>Bacteria</taxon>
        <taxon>Pseudomonadati</taxon>
        <taxon>Acidobacteriota</taxon>
        <taxon>Terriglobia</taxon>
        <taxon>Bryobacterales</taxon>
        <taxon>Solibacteraceae</taxon>
        <taxon>Candidatus Solibacter</taxon>
    </lineage>
</organism>
<dbReference type="OrthoDB" id="7033094at2"/>
<evidence type="ECO:0000259" key="4">
    <source>
        <dbReference type="Pfam" id="PF04717"/>
    </source>
</evidence>
<dbReference type="eggNOG" id="COG3501">
    <property type="taxonomic scope" value="Bacteria"/>
</dbReference>
<sequence>MFAHTDRPLKLTTPLGADALILFHFQGREAISEVFHFELKAVWENKSTLLPFDQLLGKKVTVEVSSPKNKRYFNGIVCKVTQYSQDQTFTYYYLEVVPELWLLDRKLCSRTFQHLNVPDILKKVLTGLDLDFQIEGTFQPREYCVQYRESDLAFASRLMEEEGIYYFFKHSASGHQMVLANEPKSHAAIPYLASVTFEEKSHAPLEENRVFEWSKGQEIRSGKFTAWDHTFEMPTKNLEATKAIQESVAVGTVTHKLKVANNESLELYDYPGGYASRFDGVNKSGGDQASDLQHIFEDNQRTVGIRMQEEALSSLLIRGKGAHAGFTAGHTFELTEHYSDNGKFVLTGVEHEAEQALLADDREERFQYSNRFTCIPAALPFRPPRVTPLPTVRGVQTAIVVGPAGEEIFVDKYSRVKVQFQWDREGTDDVNSSCWVRVATYWAGAQWGSIHIPRIGQEVIVDFLEGNVNCPIIVGSVYNADTMPPWTLPDNKTVSGYKSRSTPHGTADNFNMISFEDKKGSELVHVQAEKDLLTLVKNNESREVDHDRVTVIKHDETQTVTNNETITVEQGNQAIEIKQGNQSTTLDMGNQSTKIKMGNQTNNVDLGKIETEAMQSIELKVGQSSIKIDQMGVTIKGMMISIEAQVQCEVKAVMTQVNGDAMTIVKGGVVMIN</sequence>
<dbReference type="InterPro" id="IPR006533">
    <property type="entry name" value="T6SS_Vgr_RhsGE"/>
</dbReference>
<protein>
    <submittedName>
        <fullName evidence="6">Rhs element Vgr protein</fullName>
    </submittedName>
</protein>
<keyword evidence="3" id="KW-0964">Secreted</keyword>
<dbReference type="NCBIfam" id="TIGR03361">
    <property type="entry name" value="VI_Rhs_Vgr"/>
    <property type="match status" value="1"/>
</dbReference>
<dbReference type="InterPro" id="IPR037026">
    <property type="entry name" value="Vgr_OB-fold_dom_sf"/>
</dbReference>
<dbReference type="KEGG" id="sus:Acid_0240"/>
<dbReference type="PANTHER" id="PTHR32305">
    <property type="match status" value="1"/>
</dbReference>
<dbReference type="STRING" id="234267.Acid_0240"/>
<dbReference type="SUPFAM" id="SSF69279">
    <property type="entry name" value="Phage tail proteins"/>
    <property type="match status" value="2"/>
</dbReference>
<feature type="domain" description="Gp5/Type VI secretion system Vgr protein OB-fold" evidence="4">
    <location>
        <begin position="412"/>
        <end position="478"/>
    </location>
</feature>
<dbReference type="EMBL" id="CP000473">
    <property type="protein sequence ID" value="ABJ81253.1"/>
    <property type="molecule type" value="Genomic_DNA"/>
</dbReference>
<feature type="domain" description="Gp5/Type VI secretion system Vgr C-terminal trimerisation" evidence="5">
    <location>
        <begin position="495"/>
        <end position="605"/>
    </location>
</feature>
<dbReference type="InterPro" id="IPR006531">
    <property type="entry name" value="Gp5/Vgr_OB"/>
</dbReference>
<accession>Q02CG3</accession>
<dbReference type="Gene3D" id="3.55.50.10">
    <property type="entry name" value="Baseplate protein-like domains"/>
    <property type="match status" value="1"/>
</dbReference>
<evidence type="ECO:0000259" key="5">
    <source>
        <dbReference type="Pfam" id="PF22178"/>
    </source>
</evidence>
<evidence type="ECO:0000256" key="2">
    <source>
        <dbReference type="ARBA" id="ARBA00005558"/>
    </source>
</evidence>
<reference evidence="6" key="1">
    <citation type="submission" date="2006-10" db="EMBL/GenBank/DDBJ databases">
        <title>Complete sequence of Solibacter usitatus Ellin6076.</title>
        <authorList>
            <consortium name="US DOE Joint Genome Institute"/>
            <person name="Copeland A."/>
            <person name="Lucas S."/>
            <person name="Lapidus A."/>
            <person name="Barry K."/>
            <person name="Detter J.C."/>
            <person name="Glavina del Rio T."/>
            <person name="Hammon N."/>
            <person name="Israni S."/>
            <person name="Dalin E."/>
            <person name="Tice H."/>
            <person name="Pitluck S."/>
            <person name="Thompson L.S."/>
            <person name="Brettin T."/>
            <person name="Bruce D."/>
            <person name="Han C."/>
            <person name="Tapia R."/>
            <person name="Gilna P."/>
            <person name="Schmutz J."/>
            <person name="Larimer F."/>
            <person name="Land M."/>
            <person name="Hauser L."/>
            <person name="Kyrpides N."/>
            <person name="Mikhailova N."/>
            <person name="Janssen P.H."/>
            <person name="Kuske C.R."/>
            <person name="Richardson P."/>
        </authorList>
    </citation>
    <scope>NUCLEOTIDE SEQUENCE</scope>
    <source>
        <strain evidence="6">Ellin6076</strain>
    </source>
</reference>
<evidence type="ECO:0000313" key="6">
    <source>
        <dbReference type="EMBL" id="ABJ81253.1"/>
    </source>
</evidence>
<gene>
    <name evidence="6" type="ordered locus">Acid_0240</name>
</gene>
<name>Q02CG3_SOLUE</name>
<dbReference type="SUPFAM" id="SSF69349">
    <property type="entry name" value="Phage fibre proteins"/>
    <property type="match status" value="1"/>
</dbReference>
<dbReference type="Gene3D" id="2.30.110.50">
    <property type="match status" value="1"/>
</dbReference>
<dbReference type="NCBIfam" id="TIGR01646">
    <property type="entry name" value="vgr_GE"/>
    <property type="match status" value="1"/>
</dbReference>
<dbReference type="Pfam" id="PF05954">
    <property type="entry name" value="Phage_GPD"/>
    <property type="match status" value="1"/>
</dbReference>
<dbReference type="InterPro" id="IPR054030">
    <property type="entry name" value="Gp5_Vgr_C"/>
</dbReference>
<proteinExistence type="inferred from homology"/>
<comment type="subcellular location">
    <subcellularLocation>
        <location evidence="1">Secreted</location>
    </subcellularLocation>
</comment>
<evidence type="ECO:0000256" key="1">
    <source>
        <dbReference type="ARBA" id="ARBA00004613"/>
    </source>
</evidence>
<dbReference type="InterPro" id="IPR017847">
    <property type="entry name" value="T6SS_RhsGE_Vgr_subset"/>
</dbReference>
<dbReference type="InterPro" id="IPR050708">
    <property type="entry name" value="T6SS_VgrG/RHS"/>
</dbReference>
<comment type="similarity">
    <text evidence="2">Belongs to the VgrG protein family.</text>
</comment>
<dbReference type="Pfam" id="PF22178">
    <property type="entry name" value="Gp5_trimer_C"/>
    <property type="match status" value="1"/>
</dbReference>
<dbReference type="Pfam" id="PF04717">
    <property type="entry name" value="Phage_base_V"/>
    <property type="match status" value="1"/>
</dbReference>
<dbReference type="Gene3D" id="2.40.50.230">
    <property type="entry name" value="Gp5 N-terminal domain"/>
    <property type="match status" value="1"/>
</dbReference>
<dbReference type="Gene3D" id="4.10.220.110">
    <property type="match status" value="1"/>
</dbReference>
<dbReference type="SUPFAM" id="SSF69255">
    <property type="entry name" value="gp5 N-terminal domain-like"/>
    <property type="match status" value="1"/>
</dbReference>